<feature type="domain" description="Sushi" evidence="7">
    <location>
        <begin position="334"/>
        <end position="393"/>
    </location>
</feature>
<evidence type="ECO:0000256" key="4">
    <source>
        <dbReference type="ARBA" id="ARBA00023157"/>
    </source>
</evidence>
<feature type="disulfide bond" evidence="5">
    <location>
        <begin position="771"/>
        <end position="798"/>
    </location>
</feature>
<dbReference type="Proteomes" id="UP000264820">
    <property type="component" value="Unplaced"/>
</dbReference>
<feature type="disulfide bond" evidence="5">
    <location>
        <begin position="149"/>
        <end position="192"/>
    </location>
</feature>
<feature type="domain" description="Sushi" evidence="7">
    <location>
        <begin position="269"/>
        <end position="333"/>
    </location>
</feature>
<feature type="domain" description="Sushi" evidence="7">
    <location>
        <begin position="23"/>
        <end position="85"/>
    </location>
</feature>
<dbReference type="PANTHER" id="PTHR45785:SF2">
    <property type="entry name" value="COMPLEMENT FACTOR H-RELATED"/>
    <property type="match status" value="1"/>
</dbReference>
<keyword evidence="4 5" id="KW-1015">Disulfide bond</keyword>
<comment type="subcellular location">
    <subcellularLocation>
        <location evidence="1">Virion</location>
    </subcellularLocation>
</comment>
<feature type="signal peptide" evidence="6">
    <location>
        <begin position="1"/>
        <end position="22"/>
    </location>
</feature>
<feature type="chain" id="PRO_5018677935" evidence="6">
    <location>
        <begin position="23"/>
        <end position="1173"/>
    </location>
</feature>
<evidence type="ECO:0000259" key="7">
    <source>
        <dbReference type="PROSITE" id="PS50923"/>
    </source>
</evidence>
<feature type="domain" description="Sushi" evidence="7">
    <location>
        <begin position="147"/>
        <end position="207"/>
    </location>
</feature>
<dbReference type="GeneTree" id="ENSGT00940000154386"/>
<accession>A0A3Q2YVF1</accession>
<dbReference type="InterPro" id="IPR035976">
    <property type="entry name" value="Sushi/SCR/CCP_sf"/>
</dbReference>
<dbReference type="InterPro" id="IPR051503">
    <property type="entry name" value="ComplSys_Reg/VirEntry_Med"/>
</dbReference>
<feature type="domain" description="Sushi" evidence="7">
    <location>
        <begin position="801"/>
        <end position="861"/>
    </location>
</feature>
<protein>
    <submittedName>
        <fullName evidence="8">Complement factor H-like</fullName>
    </submittedName>
</protein>
<dbReference type="InterPro" id="IPR000436">
    <property type="entry name" value="Sushi_SCR_CCP_dom"/>
</dbReference>
<evidence type="ECO:0000256" key="1">
    <source>
        <dbReference type="ARBA" id="ARBA00004328"/>
    </source>
</evidence>
<keyword evidence="3 6" id="KW-0732">Signal</keyword>
<feature type="disulfide bond" evidence="5">
    <location>
        <begin position="117"/>
        <end position="144"/>
    </location>
</feature>
<feature type="disulfide bond" evidence="5">
    <location>
        <begin position="959"/>
        <end position="986"/>
    </location>
</feature>
<feature type="disulfide bond" evidence="5">
    <location>
        <begin position="625"/>
        <end position="668"/>
    </location>
</feature>
<comment type="caution">
    <text evidence="5">Lacks conserved residue(s) required for the propagation of feature annotation.</text>
</comment>
<dbReference type="Pfam" id="PF00084">
    <property type="entry name" value="Sushi"/>
    <property type="match status" value="9"/>
</dbReference>
<feature type="disulfide bond" evidence="5">
    <location>
        <begin position="742"/>
        <end position="785"/>
    </location>
</feature>
<feature type="domain" description="Sushi" evidence="7">
    <location>
        <begin position="991"/>
        <end position="1050"/>
    </location>
</feature>
<keyword evidence="2 5" id="KW-0768">Sushi</keyword>
<dbReference type="CDD" id="cd00033">
    <property type="entry name" value="CCP"/>
    <property type="match status" value="10"/>
</dbReference>
<feature type="domain" description="Sushi" evidence="7">
    <location>
        <begin position="208"/>
        <end position="268"/>
    </location>
</feature>
<dbReference type="Ensembl" id="ENSHCOT00000002079.1">
    <property type="protein sequence ID" value="ENSHCOP00000022039.1"/>
    <property type="gene ID" value="ENSHCOG00000009385.1"/>
</dbReference>
<feature type="domain" description="Sushi" evidence="7">
    <location>
        <begin position="862"/>
        <end position="925"/>
    </location>
</feature>
<dbReference type="PROSITE" id="PS50923">
    <property type="entry name" value="SUSHI"/>
    <property type="match status" value="13"/>
</dbReference>
<dbReference type="Gene3D" id="2.10.70.10">
    <property type="entry name" value="Complement Module, domain 1"/>
    <property type="match status" value="18"/>
</dbReference>
<dbReference type="PANTHER" id="PTHR45785">
    <property type="entry name" value="COMPLEMENT FACTOR H-RELATED"/>
    <property type="match status" value="1"/>
</dbReference>
<feature type="domain" description="Sushi" evidence="7">
    <location>
        <begin position="86"/>
        <end position="146"/>
    </location>
</feature>
<feature type="domain" description="Sushi" evidence="7">
    <location>
        <begin position="926"/>
        <end position="988"/>
    </location>
</feature>
<reference evidence="8" key="2">
    <citation type="submission" date="2025-09" db="UniProtKB">
        <authorList>
            <consortium name="Ensembl"/>
        </authorList>
    </citation>
    <scope>IDENTIFICATION</scope>
</reference>
<dbReference type="AlphaFoldDB" id="A0A3Q2YVF1"/>
<feature type="disulfide bond" evidence="5">
    <location>
        <begin position="1054"/>
        <end position="1097"/>
    </location>
</feature>
<reference evidence="8" key="1">
    <citation type="submission" date="2025-08" db="UniProtKB">
        <authorList>
            <consortium name="Ensembl"/>
        </authorList>
    </citation>
    <scope>IDENTIFICATION</scope>
</reference>
<dbReference type="SUPFAM" id="SSF57535">
    <property type="entry name" value="Complement control module/SCR domain"/>
    <property type="match status" value="13"/>
</dbReference>
<dbReference type="SMART" id="SM00032">
    <property type="entry name" value="CCP"/>
    <property type="match status" value="18"/>
</dbReference>
<evidence type="ECO:0000313" key="9">
    <source>
        <dbReference type="Proteomes" id="UP000264820"/>
    </source>
</evidence>
<keyword evidence="9" id="KW-1185">Reference proteome</keyword>
<sequence length="1173" mass="131387">MKTIAQSCVLLLWMHTLTLVKCQECTLEDFMNGRLYDSNFDTTSLEAKYPNGQQVRVGCNVGYSGFFRIICTDGRWQSRGTKCQPKPCGHPGESSNANFHLEQGDDFVFGSQVQYTCHEGYVMVSRFNYRRCMVDGWSGTIPVCEAIQCPYVNVEDNVEAIGDIEEANYGNVVRFSCKNNHEILVGSSEMSCNENGEWSGRPPKCEAVKCTVPQIENGFVPGKVQEYKEHDILSYQCNPRYKYAEARPSACTKVGFRAEWSPRPACELIKCKVSLPPIDGTSYKPAHTSLFTPGATLNVTCGARHWISTTQQISAVSTCKNDGKWSIRPICQEVTCSNQRDPSVWRWDIYWGQSVRLGTSVDFTCRSGYKRTNGSPKVTCTRDGWKPNPPCQEITCDSRDIQSANIADGGKQIYKNYETAYFTCKGSQDWFSLTCSENGWQGNVYCRGHQCKQLDLSNAYVIRNQKTYYNEGERARYACTNDADRQFTVTCELGGWTGIQNCSVCLQPDVLHGFAVGPVHDTLYYTCDEGYKLATKGWWGEAKCIDGLWFGLEQCVEKNKCGEVPVIANAKIKHQRNRNGNDDSVQIICRDGYQNQIDRLLCVGGKWDSNGLPFNSICTLVDGTCSPPPKIENAVILTAFQKEYLSDAKVTFKCRENYMMEGKDTITCQNGRWDIVDNDIKCTPYCSKPKGAEVTMTFADNKEKYVNDEVIEYRCIQPGEKSGGSATCVNGKWSQPIHCEACATLPDVPHGHLAEAPKTKYQEEDVIRFTCEVGYISGLPIRYKCTSDGWAAVNQGHCFLKPCPLPENTPNGFYQFIQGDDFVFGATVKYSCNPGYQMVSKIDTRTCLLEKWTNHVPICEPMRCDPPPAQGGITITGLPENEEGILPDHFLKFSCDLPGKQLSGSSLLICGQNGIWDQPFPSCEDISCKVEELHLHLTAEELPPGNKTIRTGHKLRFRCGGGYALDGAEEIECLPTGQWNKPFPTCTEPCQVSGIPASVRLSTGFQGTQARQGQKLTFYCRLRGQMLQGKAEVECLPNGQWSDPFPTCGAPSECERPPHLAGGDTESSTKFSYKHNDRVKYICQNYYVMDGHPYMTCNNGQWVGQMKCLKPCTVDRELMSTHKIAFRYIRDDKLYSAHDDVIEFRCASGTRHDGVLNMRQKCIDGEMELPTCQ</sequence>
<evidence type="ECO:0000256" key="6">
    <source>
        <dbReference type="SAM" id="SignalP"/>
    </source>
</evidence>
<evidence type="ECO:0000256" key="3">
    <source>
        <dbReference type="ARBA" id="ARBA00022729"/>
    </source>
</evidence>
<feature type="domain" description="Sushi" evidence="7">
    <location>
        <begin position="623"/>
        <end position="684"/>
    </location>
</feature>
<feature type="disulfide bond" evidence="5">
    <location>
        <begin position="832"/>
        <end position="859"/>
    </location>
</feature>
<dbReference type="STRING" id="109280.ENSHCOP00000022039"/>
<proteinExistence type="predicted"/>
<feature type="domain" description="Sushi" evidence="7">
    <location>
        <begin position="740"/>
        <end position="800"/>
    </location>
</feature>
<evidence type="ECO:0000313" key="8">
    <source>
        <dbReference type="Ensembl" id="ENSHCOP00000022039.1"/>
    </source>
</evidence>
<feature type="domain" description="Sushi" evidence="7">
    <location>
        <begin position="1052"/>
        <end position="1110"/>
    </location>
</feature>
<name>A0A3Q2YVF1_HIPCM</name>
<evidence type="ECO:0000256" key="5">
    <source>
        <dbReference type="PROSITE-ProRule" id="PRU00302"/>
    </source>
</evidence>
<organism evidence="8 9">
    <name type="scientific">Hippocampus comes</name>
    <name type="common">Tiger tail seahorse</name>
    <dbReference type="NCBI Taxonomy" id="109280"/>
    <lineage>
        <taxon>Eukaryota</taxon>
        <taxon>Metazoa</taxon>
        <taxon>Chordata</taxon>
        <taxon>Craniata</taxon>
        <taxon>Vertebrata</taxon>
        <taxon>Euteleostomi</taxon>
        <taxon>Actinopterygii</taxon>
        <taxon>Neopterygii</taxon>
        <taxon>Teleostei</taxon>
        <taxon>Neoteleostei</taxon>
        <taxon>Acanthomorphata</taxon>
        <taxon>Syngnathiaria</taxon>
        <taxon>Syngnathiformes</taxon>
        <taxon>Syngnathoidei</taxon>
        <taxon>Syngnathidae</taxon>
        <taxon>Hippocampus</taxon>
    </lineage>
</organism>
<evidence type="ECO:0000256" key="2">
    <source>
        <dbReference type="ARBA" id="ARBA00022659"/>
    </source>
</evidence>